<comment type="similarity">
    <text evidence="1">Belongs to the ABC transporter superfamily.</text>
</comment>
<dbReference type="InterPro" id="IPR027417">
    <property type="entry name" value="P-loop_NTPase"/>
</dbReference>
<evidence type="ECO:0000256" key="3">
    <source>
        <dbReference type="ARBA" id="ARBA00022741"/>
    </source>
</evidence>
<dbReference type="CDD" id="cd10147">
    <property type="entry name" value="Wzt_C-like"/>
    <property type="match status" value="1"/>
</dbReference>
<keyword evidence="2" id="KW-0813">Transport</keyword>
<dbReference type="AlphaFoldDB" id="B8HLJ9"/>
<dbReference type="Gene3D" id="3.40.50.300">
    <property type="entry name" value="P-loop containing nucleotide triphosphate hydrolases"/>
    <property type="match status" value="1"/>
</dbReference>
<dbReference type="eggNOG" id="COG1134">
    <property type="taxonomic scope" value="Bacteria"/>
</dbReference>
<dbReference type="STRING" id="395961.Cyan7425_1102"/>
<dbReference type="PANTHER" id="PTHR46743">
    <property type="entry name" value="TEICHOIC ACIDS EXPORT ATP-BINDING PROTEIN TAGH"/>
    <property type="match status" value="1"/>
</dbReference>
<reference evidence="6" key="1">
    <citation type="submission" date="2009-01" db="EMBL/GenBank/DDBJ databases">
        <title>Complete sequence of chromosome Cyanothece sp. PCC 7425.</title>
        <authorList>
            <consortium name="US DOE Joint Genome Institute"/>
            <person name="Lucas S."/>
            <person name="Copeland A."/>
            <person name="Lapidus A."/>
            <person name="Glavina del Rio T."/>
            <person name="Dalin E."/>
            <person name="Tice H."/>
            <person name="Bruce D."/>
            <person name="Goodwin L."/>
            <person name="Pitluck S."/>
            <person name="Sims D."/>
            <person name="Meineke L."/>
            <person name="Brettin T."/>
            <person name="Detter J.C."/>
            <person name="Han C."/>
            <person name="Larimer F."/>
            <person name="Land M."/>
            <person name="Hauser L."/>
            <person name="Kyrpides N."/>
            <person name="Ovchinnikova G."/>
            <person name="Liberton M."/>
            <person name="Stoeckel J."/>
            <person name="Banerjee A."/>
            <person name="Singh A."/>
            <person name="Page L."/>
            <person name="Sato H."/>
            <person name="Zhao L."/>
            <person name="Sherman L."/>
            <person name="Pakrasi H."/>
            <person name="Richardson P."/>
        </authorList>
    </citation>
    <scope>NUCLEOTIDE SEQUENCE</scope>
    <source>
        <strain evidence="6">PCC 7425</strain>
    </source>
</reference>
<dbReference type="SUPFAM" id="SSF52540">
    <property type="entry name" value="P-loop containing nucleoside triphosphate hydrolases"/>
    <property type="match status" value="1"/>
</dbReference>
<dbReference type="InterPro" id="IPR003593">
    <property type="entry name" value="AAA+_ATPase"/>
</dbReference>
<dbReference type="CDD" id="cd03220">
    <property type="entry name" value="ABC_KpsT_Wzt"/>
    <property type="match status" value="1"/>
</dbReference>
<gene>
    <name evidence="6" type="ordered locus">Cyan7425_1102</name>
</gene>
<evidence type="ECO:0000256" key="2">
    <source>
        <dbReference type="ARBA" id="ARBA00022448"/>
    </source>
</evidence>
<evidence type="ECO:0000259" key="5">
    <source>
        <dbReference type="PROSITE" id="PS50893"/>
    </source>
</evidence>
<dbReference type="Gene3D" id="2.70.50.60">
    <property type="entry name" value="abc- transporter (atp binding component) like domain"/>
    <property type="match status" value="1"/>
</dbReference>
<sequence length="431" mass="48389">MPNLMIQVENLSKKYTIGHQREPYQTIVDSVSRGGKKLLTSWHRLNRQSYQALPSGLPEEFWALKNISFQINQGDKVGIVGRNGAGKSTLLKLLSRITEPTAGTIKIAGKVASLLEVGTGFHQELTGRENIFLNAAILGMSKAEITRKLDEIVEFAEVERFLDTPVKRYSSGMYVRLAFAVAAHLEPEVLIVDEVLAVGDLPFQQKCIKKMQDVATREGRTVLFVSHNMQAIEQLTDKAIYLKKGELIAFGPTDKVADQYLGGLEDNASSIYQVEFDRRANPDLCRRVEFLELELQNSQDNLVPADTSLRLKFNVRVNEAVGHFRFTLVLFRMNGTSVGTCFTPEITAIQPGEVATYHLTLPSLRLAPGTYYFTVAISQGNYGDSYQDFDLIDHVLQFEVLPPENVDWIGINWLHGWGSVRLQEPMINRVQ</sequence>
<proteinExistence type="inferred from homology"/>
<evidence type="ECO:0000256" key="1">
    <source>
        <dbReference type="ARBA" id="ARBA00005417"/>
    </source>
</evidence>
<dbReference type="EMBL" id="CP001344">
    <property type="protein sequence ID" value="ACL43487.1"/>
    <property type="molecule type" value="Genomic_DNA"/>
</dbReference>
<protein>
    <submittedName>
        <fullName evidence="6">ABC transporter related</fullName>
    </submittedName>
</protein>
<dbReference type="InterPro" id="IPR050683">
    <property type="entry name" value="Bact_Polysacc_Export_ATP-bd"/>
</dbReference>
<dbReference type="InterPro" id="IPR015860">
    <property type="entry name" value="ABC_transpr_TagH-like"/>
</dbReference>
<evidence type="ECO:0000313" key="6">
    <source>
        <dbReference type="EMBL" id="ACL43487.1"/>
    </source>
</evidence>
<dbReference type="PROSITE" id="PS50893">
    <property type="entry name" value="ABC_TRANSPORTER_2"/>
    <property type="match status" value="1"/>
</dbReference>
<dbReference type="Pfam" id="PF14524">
    <property type="entry name" value="Wzt_C"/>
    <property type="match status" value="1"/>
</dbReference>
<keyword evidence="4" id="KW-0067">ATP-binding</keyword>
<organism evidence="6">
    <name type="scientific">Cyanothece sp. (strain PCC 7425 / ATCC 29141)</name>
    <dbReference type="NCBI Taxonomy" id="395961"/>
    <lineage>
        <taxon>Bacteria</taxon>
        <taxon>Bacillati</taxon>
        <taxon>Cyanobacteriota</taxon>
        <taxon>Cyanophyceae</taxon>
        <taxon>Gomontiellales</taxon>
        <taxon>Cyanothecaceae</taxon>
        <taxon>Cyanothece</taxon>
    </lineage>
</organism>
<name>B8HLJ9_CYAP4</name>
<dbReference type="Pfam" id="PF00005">
    <property type="entry name" value="ABC_tran"/>
    <property type="match status" value="1"/>
</dbReference>
<keyword evidence="3" id="KW-0547">Nucleotide-binding</keyword>
<accession>B8HLJ9</accession>
<dbReference type="SMART" id="SM00382">
    <property type="entry name" value="AAA"/>
    <property type="match status" value="1"/>
</dbReference>
<dbReference type="KEGG" id="cyn:Cyan7425_1102"/>
<dbReference type="GO" id="GO:0140359">
    <property type="term" value="F:ABC-type transporter activity"/>
    <property type="evidence" value="ECO:0007669"/>
    <property type="project" value="InterPro"/>
</dbReference>
<dbReference type="PANTHER" id="PTHR46743:SF2">
    <property type="entry name" value="TEICHOIC ACIDS EXPORT ATP-BINDING PROTEIN TAGH"/>
    <property type="match status" value="1"/>
</dbReference>
<evidence type="ECO:0000256" key="4">
    <source>
        <dbReference type="ARBA" id="ARBA00022840"/>
    </source>
</evidence>
<feature type="domain" description="ABC transporter" evidence="5">
    <location>
        <begin position="45"/>
        <end position="269"/>
    </location>
</feature>
<dbReference type="GO" id="GO:0016020">
    <property type="term" value="C:membrane"/>
    <property type="evidence" value="ECO:0007669"/>
    <property type="project" value="InterPro"/>
</dbReference>
<dbReference type="HOGENOM" id="CLU_000604_101_4_3"/>
<dbReference type="GO" id="GO:0005524">
    <property type="term" value="F:ATP binding"/>
    <property type="evidence" value="ECO:0007669"/>
    <property type="project" value="UniProtKB-KW"/>
</dbReference>
<dbReference type="InterPro" id="IPR003439">
    <property type="entry name" value="ABC_transporter-like_ATP-bd"/>
</dbReference>
<dbReference type="GO" id="GO:0016887">
    <property type="term" value="F:ATP hydrolysis activity"/>
    <property type="evidence" value="ECO:0007669"/>
    <property type="project" value="InterPro"/>
</dbReference>
<dbReference type="OrthoDB" id="9778870at2"/>
<dbReference type="InterPro" id="IPR029439">
    <property type="entry name" value="Wzt_C"/>
</dbReference>